<keyword evidence="2" id="KW-1185">Reference proteome</keyword>
<dbReference type="Proteomes" id="UP001211065">
    <property type="component" value="Unassembled WGS sequence"/>
</dbReference>
<sequence>MTLILSKPSTTGLVVIADTRGSNPVTGEEIQSTSKLILISNGAIFGISGGVAYRKDGIFNITEDLASKLNSLQYFQLTERNIGRLLRIVTCALTSDVNRPGFVFCIWKNTKKYERIIFEVSTDGNLNVNINGSTSENQQHTAFGNTVVVNALASPLPNDSWSMLTNDEQMSMRTLRSSWHLQVDRGETVEYLKRCISLGNTISERLNFDWIGNNATTFWYDQTSGFIN</sequence>
<accession>A0AAD5TZ12</accession>
<protein>
    <submittedName>
        <fullName evidence="1">Uncharacterized protein</fullName>
    </submittedName>
</protein>
<dbReference type="EMBL" id="JADGJW010000446">
    <property type="protein sequence ID" value="KAJ3217061.1"/>
    <property type="molecule type" value="Genomic_DNA"/>
</dbReference>
<name>A0AAD5TZ12_9FUNG</name>
<organism evidence="1 2">
    <name type="scientific">Clydaea vesicula</name>
    <dbReference type="NCBI Taxonomy" id="447962"/>
    <lineage>
        <taxon>Eukaryota</taxon>
        <taxon>Fungi</taxon>
        <taxon>Fungi incertae sedis</taxon>
        <taxon>Chytridiomycota</taxon>
        <taxon>Chytridiomycota incertae sedis</taxon>
        <taxon>Chytridiomycetes</taxon>
        <taxon>Lobulomycetales</taxon>
        <taxon>Lobulomycetaceae</taxon>
        <taxon>Clydaea</taxon>
    </lineage>
</organism>
<evidence type="ECO:0000313" key="2">
    <source>
        <dbReference type="Proteomes" id="UP001211065"/>
    </source>
</evidence>
<dbReference type="AlphaFoldDB" id="A0AAD5TZ12"/>
<gene>
    <name evidence="1" type="ORF">HK099_005617</name>
</gene>
<reference evidence="1" key="1">
    <citation type="submission" date="2020-05" db="EMBL/GenBank/DDBJ databases">
        <title>Phylogenomic resolution of chytrid fungi.</title>
        <authorList>
            <person name="Stajich J.E."/>
            <person name="Amses K."/>
            <person name="Simmons R."/>
            <person name="Seto K."/>
            <person name="Myers J."/>
            <person name="Bonds A."/>
            <person name="Quandt C.A."/>
            <person name="Barry K."/>
            <person name="Liu P."/>
            <person name="Grigoriev I."/>
            <person name="Longcore J.E."/>
            <person name="James T.Y."/>
        </authorList>
    </citation>
    <scope>NUCLEOTIDE SEQUENCE</scope>
    <source>
        <strain evidence="1">JEL0476</strain>
    </source>
</reference>
<proteinExistence type="predicted"/>
<evidence type="ECO:0000313" key="1">
    <source>
        <dbReference type="EMBL" id="KAJ3217061.1"/>
    </source>
</evidence>
<comment type="caution">
    <text evidence="1">The sequence shown here is derived from an EMBL/GenBank/DDBJ whole genome shotgun (WGS) entry which is preliminary data.</text>
</comment>